<evidence type="ECO:0000313" key="2">
    <source>
        <dbReference type="Proteomes" id="UP000015553"/>
    </source>
</evidence>
<reference evidence="1" key="1">
    <citation type="submission" date="2013-05" db="EMBL/GenBank/DDBJ databases">
        <authorList>
            <person name="Govender V.S."/>
            <person name="Mchunu L.V."/>
            <person name="Naicker R.N."/>
            <person name="Sha K.I."/>
            <person name="Zinyembe F."/>
            <person name="Pillay B."/>
            <person name="Larsen M.H."/>
            <person name="Rubin E.J."/>
            <person name="Kasprowicz V.O."/>
            <person name="Bishai W.R."/>
            <person name="Bowman C.A."/>
            <person name="Russell D.A."/>
            <person name="Jacobs-Sera D."/>
            <person name="Hendrix R.W."/>
            <person name="Hatfull G.F."/>
        </authorList>
    </citation>
    <scope>NUCLEOTIDE SEQUENCE</scope>
</reference>
<proteinExistence type="predicted"/>
<organism evidence="1 2">
    <name type="scientific">Mycobacterium phage Muddy</name>
    <dbReference type="NCBI Taxonomy" id="1340829"/>
    <lineage>
        <taxon>Viruses</taxon>
        <taxon>Duplodnaviria</taxon>
        <taxon>Heunggongvirae</taxon>
        <taxon>Uroviricota</taxon>
        <taxon>Caudoviricetes</taxon>
        <taxon>Mapvirus</taxon>
        <taxon>Mapvirus muddy</taxon>
    </lineage>
</organism>
<name>A0ACD4QAN0_9CAUD</name>
<dbReference type="Proteomes" id="UP000015553">
    <property type="component" value="Segment"/>
</dbReference>
<gene>
    <name evidence="1" type="primary">62</name>
    <name evidence="1" type="ORF">PBI_MUDDY_62</name>
</gene>
<protein>
    <submittedName>
        <fullName evidence="1">Uncharacterized protein</fullName>
    </submittedName>
</protein>
<keyword evidence="2" id="KW-1185">Reference proteome</keyword>
<accession>A0ACD4QAN0</accession>
<sequence length="62" mass="6918">MQMWFEGETRAGETVLVNLCTVTSVVSGTDSFFVSTAVNDKIEIIGDYQVFRARLLDLLDSQ</sequence>
<dbReference type="EMBL" id="KF024728">
    <property type="protein sequence ID" value="WEV84106.1"/>
    <property type="molecule type" value="Genomic_DNA"/>
</dbReference>
<evidence type="ECO:0000313" key="1">
    <source>
        <dbReference type="EMBL" id="WEV84106.1"/>
    </source>
</evidence>